<evidence type="ECO:0000256" key="4">
    <source>
        <dbReference type="SAM" id="Phobius"/>
    </source>
</evidence>
<dbReference type="SMART" id="SM00388">
    <property type="entry name" value="HisKA"/>
    <property type="match status" value="1"/>
</dbReference>
<dbReference type="Gene3D" id="1.10.287.130">
    <property type="match status" value="1"/>
</dbReference>
<keyword evidence="6" id="KW-0067">ATP-binding</keyword>
<gene>
    <name evidence="6" type="ORF">JAZ04_05255</name>
</gene>
<organism evidence="6 7">
    <name type="scientific">Candidatus Thiodiazotropha lotti</name>
    <dbReference type="NCBI Taxonomy" id="2792787"/>
    <lineage>
        <taxon>Bacteria</taxon>
        <taxon>Pseudomonadati</taxon>
        <taxon>Pseudomonadota</taxon>
        <taxon>Gammaproteobacteria</taxon>
        <taxon>Chromatiales</taxon>
        <taxon>Sedimenticolaceae</taxon>
        <taxon>Candidatus Thiodiazotropha</taxon>
    </lineage>
</organism>
<protein>
    <recommendedName>
        <fullName evidence="2">histidine kinase</fullName>
        <ecNumber evidence="2">2.7.13.3</ecNumber>
    </recommendedName>
</protein>
<dbReference type="SUPFAM" id="SSF55874">
    <property type="entry name" value="ATPase domain of HSP90 chaperone/DNA topoisomerase II/histidine kinase"/>
    <property type="match status" value="1"/>
</dbReference>
<dbReference type="Pfam" id="PF00512">
    <property type="entry name" value="HisKA"/>
    <property type="match status" value="1"/>
</dbReference>
<accession>A0A9E4MZH4</accession>
<dbReference type="GO" id="GO:0005524">
    <property type="term" value="F:ATP binding"/>
    <property type="evidence" value="ECO:0007669"/>
    <property type="project" value="UniProtKB-KW"/>
</dbReference>
<keyword evidence="4" id="KW-1133">Transmembrane helix</keyword>
<dbReference type="SUPFAM" id="SSF47384">
    <property type="entry name" value="Homodimeric domain of signal transducing histidine kinase"/>
    <property type="match status" value="1"/>
</dbReference>
<feature type="transmembrane region" description="Helical" evidence="4">
    <location>
        <begin position="390"/>
        <end position="409"/>
    </location>
</feature>
<name>A0A9E4MZH4_9GAMM</name>
<dbReference type="EMBL" id="JAEPDI010000002">
    <property type="protein sequence ID" value="MCG7938253.1"/>
    <property type="molecule type" value="Genomic_DNA"/>
</dbReference>
<proteinExistence type="predicted"/>
<evidence type="ECO:0000256" key="2">
    <source>
        <dbReference type="ARBA" id="ARBA00012438"/>
    </source>
</evidence>
<dbReference type="Gene3D" id="6.10.340.10">
    <property type="match status" value="1"/>
</dbReference>
<dbReference type="GO" id="GO:0000155">
    <property type="term" value="F:phosphorelay sensor kinase activity"/>
    <property type="evidence" value="ECO:0007669"/>
    <property type="project" value="InterPro"/>
</dbReference>
<feature type="domain" description="Histidine kinase" evidence="5">
    <location>
        <begin position="473"/>
        <end position="695"/>
    </location>
</feature>
<comment type="catalytic activity">
    <reaction evidence="1">
        <text>ATP + protein L-histidine = ADP + protein N-phospho-L-histidine.</text>
        <dbReference type="EC" id="2.7.13.3"/>
    </reaction>
</comment>
<comment type="caution">
    <text evidence="6">The sequence shown here is derived from an EMBL/GenBank/DDBJ whole genome shotgun (WGS) entry which is preliminary data.</text>
</comment>
<evidence type="ECO:0000256" key="1">
    <source>
        <dbReference type="ARBA" id="ARBA00000085"/>
    </source>
</evidence>
<dbReference type="InterPro" id="IPR005467">
    <property type="entry name" value="His_kinase_dom"/>
</dbReference>
<evidence type="ECO:0000256" key="3">
    <source>
        <dbReference type="ARBA" id="ARBA00022553"/>
    </source>
</evidence>
<dbReference type="Proteomes" id="UP000886687">
    <property type="component" value="Unassembled WGS sequence"/>
</dbReference>
<dbReference type="InterPro" id="IPR003661">
    <property type="entry name" value="HisK_dim/P_dom"/>
</dbReference>
<keyword evidence="6" id="KW-0547">Nucleotide-binding</keyword>
<evidence type="ECO:0000313" key="7">
    <source>
        <dbReference type="Proteomes" id="UP000886687"/>
    </source>
</evidence>
<dbReference type="SUPFAM" id="SSF49344">
    <property type="entry name" value="CBD9-like"/>
    <property type="match status" value="1"/>
</dbReference>
<dbReference type="InterPro" id="IPR036890">
    <property type="entry name" value="HATPase_C_sf"/>
</dbReference>
<dbReference type="Gene3D" id="2.60.40.1190">
    <property type="match status" value="1"/>
</dbReference>
<keyword evidence="4" id="KW-0812">Transmembrane</keyword>
<dbReference type="PROSITE" id="PS50109">
    <property type="entry name" value="HIS_KIN"/>
    <property type="match status" value="1"/>
</dbReference>
<dbReference type="PANTHER" id="PTHR43547">
    <property type="entry name" value="TWO-COMPONENT HISTIDINE KINASE"/>
    <property type="match status" value="1"/>
</dbReference>
<keyword evidence="3" id="KW-0597">Phosphoprotein</keyword>
<sequence>MQTAPGFLRSLRFKLLLASLTLLLIPWAGYQYLQGMEQTLREAQQQLLMNRAEIIANLLAVQSVKWLSQQPVNAGITPSLYAFPLNNPPVIDGYADEWLSLKPQAESFNSVGSQKRKLSLDWLAGFHDNDLYLLLEVRDQQLSYPPNEQNLAAGDHLILALPGDGGDTRQLRLGTPAPGWVHVQEQDNARPIPGLSGEWQETDAGYRVELRLPRHLTAGRISVAVIDYDQAAQKPAVKLATSGLQRNTGLAYLTLPTPEVETLLRGLADNTHRYTLLNPQRQVIGRHGVVHRANHELESLPQRLISLILAEDQAEPFSERERLGRLDGPEIRQALSGEGSVYRYQAAGTNLTMLSSAYPIRVNGEIMAALVVEQSSQEILILQQSAIEDLLLISLGLFIVTGGSLLLLASSITSRITRLSGKYQQAVSPDGRLLKPITASRQKDELGQLDASLSAVLKRTKEYSHYLESMASRLAHEFRTPLSVIRSSLENLEAEIGANPQSDKQTSAALLYAKRAQEGTHRLNQILTRLREATRLEQSLQQTEVVETDLTMLIQGLSQGYSDSYQSISFETNIPADAINSQVSPELICQAMDKLVSNAVDFHLPGSPIRIELDSANANRVTISVINQGPTLDERTQQNLFRSMSSHRSSSADQQPHLGLGLYLVRLIAEFHHGMVWAVNLPDGVSFTMELPLNHNSEK</sequence>
<keyword evidence="4" id="KW-0472">Membrane</keyword>
<dbReference type="AlphaFoldDB" id="A0A9E4MZH4"/>
<evidence type="ECO:0000313" key="6">
    <source>
        <dbReference type="EMBL" id="MCG7938253.1"/>
    </source>
</evidence>
<dbReference type="InterPro" id="IPR003594">
    <property type="entry name" value="HATPase_dom"/>
</dbReference>
<dbReference type="Pfam" id="PF02518">
    <property type="entry name" value="HATPase_c"/>
    <property type="match status" value="1"/>
</dbReference>
<dbReference type="CDD" id="cd00082">
    <property type="entry name" value="HisKA"/>
    <property type="match status" value="1"/>
</dbReference>
<dbReference type="InterPro" id="IPR036097">
    <property type="entry name" value="HisK_dim/P_sf"/>
</dbReference>
<dbReference type="PANTHER" id="PTHR43547:SF2">
    <property type="entry name" value="HYBRID SIGNAL TRANSDUCTION HISTIDINE KINASE C"/>
    <property type="match status" value="1"/>
</dbReference>
<dbReference type="SMART" id="SM00387">
    <property type="entry name" value="HATPase_c"/>
    <property type="match status" value="1"/>
</dbReference>
<dbReference type="EC" id="2.7.13.3" evidence="2"/>
<dbReference type="Gene3D" id="3.30.565.10">
    <property type="entry name" value="Histidine kinase-like ATPase, C-terminal domain"/>
    <property type="match status" value="1"/>
</dbReference>
<evidence type="ECO:0000259" key="5">
    <source>
        <dbReference type="PROSITE" id="PS50109"/>
    </source>
</evidence>
<reference evidence="6" key="1">
    <citation type="journal article" date="2021" name="Proc. Natl. Acad. Sci. U.S.A.">
        <title>Global biogeography of chemosynthetic symbionts reveals both localized and globally distributed symbiont groups. .</title>
        <authorList>
            <person name="Osvatic J.T."/>
            <person name="Wilkins L.G.E."/>
            <person name="Leibrecht L."/>
            <person name="Leray M."/>
            <person name="Zauner S."/>
            <person name="Polzin J."/>
            <person name="Camacho Y."/>
            <person name="Gros O."/>
            <person name="van Gils J.A."/>
            <person name="Eisen J.A."/>
            <person name="Petersen J.M."/>
            <person name="Yuen B."/>
        </authorList>
    </citation>
    <scope>NUCLEOTIDE SEQUENCE</scope>
    <source>
        <strain evidence="6">MAGL173</strain>
    </source>
</reference>